<dbReference type="AlphaFoldDB" id="A0A1A9V5Y5"/>
<dbReference type="Pfam" id="PF11303">
    <property type="entry name" value="DUF3105"/>
    <property type="match status" value="1"/>
</dbReference>
<dbReference type="VEuPathDB" id="VectorBase:GAUT027030"/>
<dbReference type="PANTHER" id="PTHR34179:SF1">
    <property type="entry name" value="TUMOR PROTEIN P53-INDUCIBLE PROTEIN 13"/>
    <property type="match status" value="1"/>
</dbReference>
<dbReference type="STRING" id="7395.A0A1A9V5Y5"/>
<dbReference type="Proteomes" id="UP000078200">
    <property type="component" value="Unassembled WGS sequence"/>
</dbReference>
<accession>A0A1A9V5Y5</accession>
<sequence>MLTVIISWLILLSFVQVQPKQREGVKTTDLWRGLWFPYPPEYEYKTNIVKKANSTACDNGKDNIGIDYDPKDKRDSYHYLCLSNNRTKYQPHINTTALLNEYFIPPAFQPSVKCLDEIIYYGQPLPTYGSYRPLAPKYGVYNYLPPQRWLHSLANGAIVLLYHPCAFPGQVNLLKNILQSCLYRHIVTPSQLPSAERPIVLLSWGKSLQMSVVDERIALNFIKENAKHGLKQKQKMTSDLYYAIDLLSQAHLLTNEEDGIICGYNDVV</sequence>
<feature type="chain" id="PRO_5008399065" evidence="1">
    <location>
        <begin position="18"/>
        <end position="268"/>
    </location>
</feature>
<dbReference type="EnsemblMetazoa" id="GAUT027030-RA">
    <property type="protein sequence ID" value="GAUT027030-PA"/>
    <property type="gene ID" value="GAUT027030"/>
</dbReference>
<evidence type="ECO:0000313" key="2">
    <source>
        <dbReference type="EnsemblMetazoa" id="GAUT027030-PA"/>
    </source>
</evidence>
<reference evidence="2" key="1">
    <citation type="submission" date="2020-05" db="UniProtKB">
        <authorList>
            <consortium name="EnsemblMetazoa"/>
        </authorList>
    </citation>
    <scope>IDENTIFICATION</scope>
    <source>
        <strain evidence="2">TTRI</strain>
    </source>
</reference>
<keyword evidence="1" id="KW-0732">Signal</keyword>
<keyword evidence="3" id="KW-1185">Reference proteome</keyword>
<proteinExistence type="predicted"/>
<organism evidence="2 3">
    <name type="scientific">Glossina austeni</name>
    <name type="common">Savannah tsetse fly</name>
    <dbReference type="NCBI Taxonomy" id="7395"/>
    <lineage>
        <taxon>Eukaryota</taxon>
        <taxon>Metazoa</taxon>
        <taxon>Ecdysozoa</taxon>
        <taxon>Arthropoda</taxon>
        <taxon>Hexapoda</taxon>
        <taxon>Insecta</taxon>
        <taxon>Pterygota</taxon>
        <taxon>Neoptera</taxon>
        <taxon>Endopterygota</taxon>
        <taxon>Diptera</taxon>
        <taxon>Brachycera</taxon>
        <taxon>Muscomorpha</taxon>
        <taxon>Hippoboscoidea</taxon>
        <taxon>Glossinidae</taxon>
        <taxon>Glossina</taxon>
    </lineage>
</organism>
<dbReference type="GO" id="GO:0005737">
    <property type="term" value="C:cytoplasm"/>
    <property type="evidence" value="ECO:0007669"/>
    <property type="project" value="TreeGrafter"/>
</dbReference>
<protein>
    <submittedName>
        <fullName evidence="2">Uncharacterized protein</fullName>
    </submittedName>
</protein>
<dbReference type="InterPro" id="IPR021454">
    <property type="entry name" value="DUF3105"/>
</dbReference>
<evidence type="ECO:0000256" key="1">
    <source>
        <dbReference type="SAM" id="SignalP"/>
    </source>
</evidence>
<feature type="signal peptide" evidence="1">
    <location>
        <begin position="1"/>
        <end position="17"/>
    </location>
</feature>
<dbReference type="PANTHER" id="PTHR34179">
    <property type="entry name" value="TUMOR PROTEIN P53-INDUCIBLE PROTEIN 13"/>
    <property type="match status" value="1"/>
</dbReference>
<evidence type="ECO:0000313" key="3">
    <source>
        <dbReference type="Proteomes" id="UP000078200"/>
    </source>
</evidence>
<name>A0A1A9V5Y5_GLOAU</name>